<dbReference type="InterPro" id="IPR011624">
    <property type="entry name" value="Metal-dep_PHydrolase_7TM_extra"/>
</dbReference>
<dbReference type="PANTHER" id="PTHR36442:SF1">
    <property type="entry name" value="CYCLIC-DI-AMP PHOSPHODIESTERASE PGPH"/>
    <property type="match status" value="1"/>
</dbReference>
<dbReference type="Pfam" id="PF01966">
    <property type="entry name" value="HD"/>
    <property type="match status" value="1"/>
</dbReference>
<name>A0A3N6NZ44_9CYAN</name>
<dbReference type="PROSITE" id="PS51831">
    <property type="entry name" value="HD"/>
    <property type="match status" value="1"/>
</dbReference>
<proteinExistence type="predicted"/>
<keyword evidence="3" id="KW-1185">Reference proteome</keyword>
<dbReference type="PANTHER" id="PTHR36442">
    <property type="entry name" value="CYCLIC-DI-AMP PHOSPHODIESTERASE PGPH"/>
    <property type="match status" value="1"/>
</dbReference>
<gene>
    <name evidence="2" type="ORF">D5R40_00190</name>
</gene>
<dbReference type="Pfam" id="PF07698">
    <property type="entry name" value="7TM-7TMR_HD"/>
    <property type="match status" value="1"/>
</dbReference>
<dbReference type="Proteomes" id="UP000269154">
    <property type="component" value="Unassembled WGS sequence"/>
</dbReference>
<dbReference type="RefSeq" id="WP_124143253.1">
    <property type="nucleotide sequence ID" value="NZ_CAWOKI010000331.1"/>
</dbReference>
<dbReference type="NCBIfam" id="TIGR00277">
    <property type="entry name" value="HDIG"/>
    <property type="match status" value="1"/>
</dbReference>
<dbReference type="Pfam" id="PF07697">
    <property type="entry name" value="7TMR-HDED"/>
    <property type="match status" value="1"/>
</dbReference>
<dbReference type="SUPFAM" id="SSF109604">
    <property type="entry name" value="HD-domain/PDEase-like"/>
    <property type="match status" value="1"/>
</dbReference>
<dbReference type="EMBL" id="RCBY01000001">
    <property type="protein sequence ID" value="RQH57594.1"/>
    <property type="molecule type" value="Genomic_DNA"/>
</dbReference>
<evidence type="ECO:0000259" key="1">
    <source>
        <dbReference type="PROSITE" id="PS51831"/>
    </source>
</evidence>
<dbReference type="Gene3D" id="1.10.3210.10">
    <property type="entry name" value="Hypothetical protein af1432"/>
    <property type="match status" value="1"/>
</dbReference>
<sequence>MHLTHLIGKLLKPQKKQQLSSWSTLATSPILVVLTIASLTGTMGQRYYSQPKLDEGTVAPQTIRAPKGAIVPDNKVTEQQRKSARLGDITVLMINESVNQRVDKELAEILALGNQVREIVVNFPFVNTGILSTNTQLHLQQVSQEKWVAIQQIVEEELKERPPGPQPGINADSILTKNSIELVSNNDNVIDDRLLTKVSVLADYQEYSQNSIVISSKDRQAISELLAYRKKSFFQNYERVLEEISQARDLYKDATEYLAKQQEIEGYEVYDSTLLELSDTDWQKTQTGIEIVKERMLAQGISPNLPKQEWVKALKLQVNDVVPVVAEDLAINVLKVALEANLSLDSEGTKQSVELAAQEIETVTYKVRKNEVIVRKGKNISRKAFVLLDHFRLSRRTVNWHGLGVLVGIVSGAVGIVVLVERQFKSGLRHRDNILLLLLSLSAPLLIALKVPWSSLPAIGLLVGTFYGSTMGVTVVGLISVILPIGMDVDKIDWFASAAGAIVGSVIAEKMRSREEQALLGLGVGLTQGTVYLLINLIVRETPGLLWYAIIGPVGSQAVTGAVTGLVWSIVALGLSPYLEHLFDLITSIRLSELANPNRPLLKRLASEAPGTFQHTLFVASLAEAAARAIGCNVELVRTGTLYHDIGKMHDPLGFIENQMGGPNKHDEIKDPWVSVEIIRKHVTEGLVMARKHRLPKAIRAFIPEHQGTMLIAYFYYQAKQRSEKGEKVVKEEMFRYAGPIPQSRETAIVMLADSCEAALRSLKDVTHKDALQMVKKIMRARWQDNQLADSGLTRAEMSTIAEIFVQVWEQYNHKRIAYPKAAMNPNQVKTVKSVVSSN</sequence>
<organism evidence="2 3">
    <name type="scientific">Okeania hirsuta</name>
    <dbReference type="NCBI Taxonomy" id="1458930"/>
    <lineage>
        <taxon>Bacteria</taxon>
        <taxon>Bacillati</taxon>
        <taxon>Cyanobacteriota</taxon>
        <taxon>Cyanophyceae</taxon>
        <taxon>Oscillatoriophycideae</taxon>
        <taxon>Oscillatoriales</taxon>
        <taxon>Microcoleaceae</taxon>
        <taxon>Okeania</taxon>
    </lineage>
</organism>
<accession>A0A3N6NZ44</accession>
<feature type="domain" description="HD" evidence="1">
    <location>
        <begin position="612"/>
        <end position="759"/>
    </location>
</feature>
<dbReference type="InterPro" id="IPR052722">
    <property type="entry name" value="PgpH_phosphodiesterase"/>
</dbReference>
<dbReference type="SMART" id="SM00471">
    <property type="entry name" value="HDc"/>
    <property type="match status" value="1"/>
</dbReference>
<dbReference type="InterPro" id="IPR011621">
    <property type="entry name" value="Metal-dep_PHydrolase_7TM_intra"/>
</dbReference>
<protein>
    <submittedName>
        <fullName evidence="2">HDIG domain-containing protein</fullName>
    </submittedName>
</protein>
<dbReference type="InterPro" id="IPR003607">
    <property type="entry name" value="HD/PDEase_dom"/>
</dbReference>
<reference evidence="2 3" key="1">
    <citation type="journal article" date="2018" name="ACS Chem. Biol.">
        <title>Ketoreductase domain dysfunction expands chemodiversity: malyngamide biosynthesis in the cyanobacterium Okeania hirsuta.</title>
        <authorList>
            <person name="Moss N.A."/>
            <person name="Leao T."/>
            <person name="Rankin M."/>
            <person name="McCullough T.M."/>
            <person name="Qu P."/>
            <person name="Korobeynikov A."/>
            <person name="Smith J.L."/>
            <person name="Gerwick L."/>
            <person name="Gerwick W.H."/>
        </authorList>
    </citation>
    <scope>NUCLEOTIDE SEQUENCE [LARGE SCALE GENOMIC DNA]</scope>
    <source>
        <strain evidence="2 3">PAB10Feb10-1</strain>
    </source>
</reference>
<dbReference type="InterPro" id="IPR006674">
    <property type="entry name" value="HD_domain"/>
</dbReference>
<dbReference type="AlphaFoldDB" id="A0A3N6NZ44"/>
<comment type="caution">
    <text evidence="2">The sequence shown here is derived from an EMBL/GenBank/DDBJ whole genome shotgun (WGS) entry which is preliminary data.</text>
</comment>
<evidence type="ECO:0000313" key="3">
    <source>
        <dbReference type="Proteomes" id="UP000269154"/>
    </source>
</evidence>
<dbReference type="CDD" id="cd00077">
    <property type="entry name" value="HDc"/>
    <property type="match status" value="1"/>
</dbReference>
<dbReference type="InterPro" id="IPR006675">
    <property type="entry name" value="HDIG_dom"/>
</dbReference>
<evidence type="ECO:0000313" key="2">
    <source>
        <dbReference type="EMBL" id="RQH57594.1"/>
    </source>
</evidence>
<dbReference type="OrthoDB" id="9806952at2"/>